<sequence length="314" mass="34573">MEAEPADELRAPQPDNRSDRSCSPLDAAREHIRNKQPDQAEAIWRTLIAEGGGTSSDAFADYVNYMVRQERDDVETTAIEEAISKSGWSPVTRLWAGSVLERRGQLVDALIWYSRTIGHLTEEEIRASRWATLMASGRRRVKWALGLELDSIDRVGEIGDAEAIDGYYELLDLLRAPAIVDGRVQVWSRVEFAEACESWPSRITPGSVAAYYREVEDVLREYDQHVTIQLMTFGIFMDRVMAIRAGSGDGLPPGGLDSGGPVEVRWPPGRNQPCWCGSEKKYKRCCGVGGAPVAPQAWGPAGLRAGAALAVGRV</sequence>
<dbReference type="Gene3D" id="3.10.450.50">
    <property type="match status" value="1"/>
</dbReference>
<proteinExistence type="predicted"/>
<evidence type="ECO:0008006" key="4">
    <source>
        <dbReference type="Google" id="ProtNLM"/>
    </source>
</evidence>
<evidence type="ECO:0000313" key="2">
    <source>
        <dbReference type="EMBL" id="TCC22643.1"/>
    </source>
</evidence>
<comment type="caution">
    <text evidence="2">The sequence shown here is derived from an EMBL/GenBank/DDBJ whole genome shotgun (WGS) entry which is preliminary data.</text>
</comment>
<evidence type="ECO:0000256" key="1">
    <source>
        <dbReference type="SAM" id="MobiDB-lite"/>
    </source>
</evidence>
<gene>
    <name evidence="2" type="ORF">E0H58_19830</name>
</gene>
<evidence type="ECO:0000313" key="3">
    <source>
        <dbReference type="Proteomes" id="UP000292385"/>
    </source>
</evidence>
<feature type="region of interest" description="Disordered" evidence="1">
    <location>
        <begin position="1"/>
        <end position="36"/>
    </location>
</feature>
<dbReference type="Proteomes" id="UP000292385">
    <property type="component" value="Unassembled WGS sequence"/>
</dbReference>
<dbReference type="InterPro" id="IPR004027">
    <property type="entry name" value="SEC_C_motif"/>
</dbReference>
<dbReference type="Pfam" id="PF02810">
    <property type="entry name" value="SEC-C"/>
    <property type="match status" value="1"/>
</dbReference>
<dbReference type="EMBL" id="SJJY01000004">
    <property type="protein sequence ID" value="TCC22643.1"/>
    <property type="molecule type" value="Genomic_DNA"/>
</dbReference>
<reference evidence="2 3" key="1">
    <citation type="submission" date="2019-02" db="EMBL/GenBank/DDBJ databases">
        <title>Kribbella capetownensis sp. nov. and Kribbella speibonae sp. nov., isolated from soil.</title>
        <authorList>
            <person name="Curtis S.M."/>
            <person name="Norton I."/>
            <person name="Everest G.J."/>
            <person name="Meyers P.R."/>
        </authorList>
    </citation>
    <scope>NUCLEOTIDE SEQUENCE [LARGE SCALE GENOMIC DNA]</scope>
    <source>
        <strain evidence="2 3">SK5</strain>
    </source>
</reference>
<organism evidence="2 3">
    <name type="scientific">Kribbella speibonae</name>
    <dbReference type="NCBI Taxonomy" id="1572660"/>
    <lineage>
        <taxon>Bacteria</taxon>
        <taxon>Bacillati</taxon>
        <taxon>Actinomycetota</taxon>
        <taxon>Actinomycetes</taxon>
        <taxon>Propionibacteriales</taxon>
        <taxon>Kribbellaceae</taxon>
        <taxon>Kribbella</taxon>
    </lineage>
</organism>
<name>A0ABY2A2M6_9ACTN</name>
<protein>
    <recommendedName>
        <fullName evidence="4">SEC-C motif-containing protein</fullName>
    </recommendedName>
</protein>
<keyword evidence="3" id="KW-1185">Reference proteome</keyword>
<dbReference type="RefSeq" id="WP_131462882.1">
    <property type="nucleotide sequence ID" value="NZ_SJJY01000004.1"/>
</dbReference>
<dbReference type="SUPFAM" id="SSF103642">
    <property type="entry name" value="Sec-C motif"/>
    <property type="match status" value="1"/>
</dbReference>
<feature type="compositionally biased region" description="Basic and acidic residues" evidence="1">
    <location>
        <begin position="27"/>
        <end position="36"/>
    </location>
</feature>
<accession>A0ABY2A2M6</accession>